<evidence type="ECO:0000256" key="9">
    <source>
        <dbReference type="PIRNR" id="PIRNR017228"/>
    </source>
</evidence>
<feature type="transmembrane region" description="Helical" evidence="11">
    <location>
        <begin position="212"/>
        <end position="233"/>
    </location>
</feature>
<feature type="transmembrane region" description="Helical" evidence="11">
    <location>
        <begin position="70"/>
        <end position="90"/>
    </location>
</feature>
<feature type="domain" description="Sphingolipid delta4-desaturase N-terminal" evidence="12">
    <location>
        <begin position="7"/>
        <end position="45"/>
    </location>
</feature>
<evidence type="ECO:0000256" key="3">
    <source>
        <dbReference type="ARBA" id="ARBA00012021"/>
    </source>
</evidence>
<evidence type="ECO:0000256" key="2">
    <source>
        <dbReference type="ARBA" id="ARBA00006146"/>
    </source>
</evidence>
<dbReference type="CDD" id="cd03508">
    <property type="entry name" value="Delta4-sphingolipid-FADS-like"/>
    <property type="match status" value="1"/>
</dbReference>
<proteinExistence type="inferred from homology"/>
<feature type="transmembrane region" description="Helical" evidence="11">
    <location>
        <begin position="45"/>
        <end position="63"/>
    </location>
</feature>
<keyword evidence="8 9" id="KW-0472">Membrane</keyword>
<reference evidence="13" key="1">
    <citation type="submission" date="2023-03" db="EMBL/GenBank/DDBJ databases">
        <authorList>
            <person name="Steffen K."/>
            <person name="Cardenas P."/>
        </authorList>
    </citation>
    <scope>NUCLEOTIDE SEQUENCE</scope>
</reference>
<gene>
    <name evidence="13" type="ORF">GBAR_LOCUS9651</name>
</gene>
<evidence type="ECO:0000256" key="4">
    <source>
        <dbReference type="ARBA" id="ARBA00022692"/>
    </source>
</evidence>
<keyword evidence="6 9" id="KW-0560">Oxidoreductase</keyword>
<evidence type="ECO:0000256" key="5">
    <source>
        <dbReference type="ARBA" id="ARBA00022989"/>
    </source>
</evidence>
<dbReference type="PANTHER" id="PTHR12879">
    <property type="entry name" value="SPHINGOLIPID DELTA 4 DESATURASE/C-4 HYDROXYLASE PROTEIN DES2"/>
    <property type="match status" value="1"/>
</dbReference>
<dbReference type="Proteomes" id="UP001174909">
    <property type="component" value="Unassembled WGS sequence"/>
</dbReference>
<comment type="similarity">
    <text evidence="2 9">Belongs to the fatty acid desaturase type 1 family. DEGS subfamily.</text>
</comment>
<dbReference type="Pfam" id="PF00487">
    <property type="entry name" value="FA_desaturase"/>
    <property type="match status" value="1"/>
</dbReference>
<comment type="caution">
    <text evidence="13">The sequence shown here is derived from an EMBL/GenBank/DDBJ whole genome shotgun (WGS) entry which is preliminary data.</text>
</comment>
<dbReference type="InterPro" id="IPR013866">
    <property type="entry name" value="Sphingolipid_d4-desaturase_N"/>
</dbReference>
<evidence type="ECO:0000259" key="12">
    <source>
        <dbReference type="SMART" id="SM01269"/>
    </source>
</evidence>
<keyword evidence="7 9" id="KW-0443">Lipid metabolism</keyword>
<feature type="transmembrane region" description="Helical" evidence="11">
    <location>
        <begin position="189"/>
        <end position="206"/>
    </location>
</feature>
<dbReference type="Pfam" id="PF08557">
    <property type="entry name" value="Lipid_DES"/>
    <property type="match status" value="1"/>
</dbReference>
<evidence type="ECO:0000313" key="13">
    <source>
        <dbReference type="EMBL" id="CAI8015644.1"/>
    </source>
</evidence>
<sequence>MGAQSSSTRTDFEWVYTQQPHVSRRKMILKKYPEIKKLMGPDPHFKYIVSALVIFQVVSAYFICKLSYPWVVVISYFLGGVINHSLTLAIHEASHNVVFGNYYPMYNRLFGIWANLPIGVPMSVTFKKYHIEHHRYLGVDLYDVDISTDWEGRFFCSTPRKFLWLFLQPLFYALRPSLVRPRPPTKLEILNYVIQFVFDVLVYYFIGPKGLVYFIGGTLLCMGLHPMSGHFVAEHYMFDRGHETYSYYGPLNYLTFNVGYHMEHHDFPYIPGSRLPEVKRIAAEFYDGLPQHNSWIGVLWRFLFDNDVGPYCRTKRNYEDIYGERKSENPYYDADNSMKPVLVGDPIVPVPSSEERTTTRNGHVEPPLGDHKKEL</sequence>
<comment type="subcellular location">
    <subcellularLocation>
        <location evidence="1">Membrane</location>
        <topology evidence="1">Multi-pass membrane protein</topology>
    </subcellularLocation>
</comment>
<dbReference type="InterPro" id="IPR005804">
    <property type="entry name" value="FA_desaturase_dom"/>
</dbReference>
<dbReference type="GO" id="GO:0042284">
    <property type="term" value="F:sphingolipid delta-4 desaturase activity"/>
    <property type="evidence" value="ECO:0007669"/>
    <property type="project" value="UniProtKB-UniRule"/>
</dbReference>
<dbReference type="GO" id="GO:0046513">
    <property type="term" value="P:ceramide biosynthetic process"/>
    <property type="evidence" value="ECO:0007669"/>
    <property type="project" value="TreeGrafter"/>
</dbReference>
<dbReference type="GO" id="GO:0016020">
    <property type="term" value="C:membrane"/>
    <property type="evidence" value="ECO:0007669"/>
    <property type="project" value="UniProtKB-SubCell"/>
</dbReference>
<keyword evidence="5 11" id="KW-1133">Transmembrane helix</keyword>
<keyword evidence="4 11" id="KW-0812">Transmembrane</keyword>
<evidence type="ECO:0000256" key="8">
    <source>
        <dbReference type="ARBA" id="ARBA00023136"/>
    </source>
</evidence>
<feature type="region of interest" description="Disordered" evidence="10">
    <location>
        <begin position="345"/>
        <end position="375"/>
    </location>
</feature>
<evidence type="ECO:0000256" key="1">
    <source>
        <dbReference type="ARBA" id="ARBA00004141"/>
    </source>
</evidence>
<evidence type="ECO:0000256" key="10">
    <source>
        <dbReference type="SAM" id="MobiDB-lite"/>
    </source>
</evidence>
<evidence type="ECO:0000256" key="7">
    <source>
        <dbReference type="ARBA" id="ARBA00023098"/>
    </source>
</evidence>
<feature type="transmembrane region" description="Helical" evidence="11">
    <location>
        <begin position="110"/>
        <end position="126"/>
    </location>
</feature>
<dbReference type="PIRSF" id="PIRSF017228">
    <property type="entry name" value="Sphnglp_dlt4_des"/>
    <property type="match status" value="1"/>
</dbReference>
<dbReference type="EC" id="1.14.19.17" evidence="3"/>
<protein>
    <recommendedName>
        <fullName evidence="3">sphingolipid 4-desaturase</fullName>
        <ecNumber evidence="3">1.14.19.17</ecNumber>
    </recommendedName>
</protein>
<dbReference type="AlphaFoldDB" id="A0AA35RQ42"/>
<evidence type="ECO:0000313" key="14">
    <source>
        <dbReference type="Proteomes" id="UP001174909"/>
    </source>
</evidence>
<organism evidence="13 14">
    <name type="scientific">Geodia barretti</name>
    <name type="common">Barrett's horny sponge</name>
    <dbReference type="NCBI Taxonomy" id="519541"/>
    <lineage>
        <taxon>Eukaryota</taxon>
        <taxon>Metazoa</taxon>
        <taxon>Porifera</taxon>
        <taxon>Demospongiae</taxon>
        <taxon>Heteroscleromorpha</taxon>
        <taxon>Tetractinellida</taxon>
        <taxon>Astrophorina</taxon>
        <taxon>Geodiidae</taxon>
        <taxon>Geodia</taxon>
    </lineage>
</organism>
<dbReference type="SMART" id="SM01269">
    <property type="entry name" value="Lipid_DES"/>
    <property type="match status" value="1"/>
</dbReference>
<dbReference type="EMBL" id="CASHTH010001462">
    <property type="protein sequence ID" value="CAI8015644.1"/>
    <property type="molecule type" value="Genomic_DNA"/>
</dbReference>
<dbReference type="PANTHER" id="PTHR12879:SF8">
    <property type="entry name" value="SPHINGOLIPID DELTA(4)-DESATURASE DES1"/>
    <property type="match status" value="1"/>
</dbReference>
<evidence type="ECO:0000256" key="6">
    <source>
        <dbReference type="ARBA" id="ARBA00023002"/>
    </source>
</evidence>
<accession>A0AA35RQ42</accession>
<evidence type="ECO:0000256" key="11">
    <source>
        <dbReference type="SAM" id="Phobius"/>
    </source>
</evidence>
<dbReference type="InterPro" id="IPR011388">
    <property type="entry name" value="DES1/DES2"/>
</dbReference>
<name>A0AA35RQ42_GEOBA</name>
<keyword evidence="14" id="KW-1185">Reference proteome</keyword>